<evidence type="ECO:0000313" key="4">
    <source>
        <dbReference type="EMBL" id="EKT54058.1"/>
    </source>
</evidence>
<dbReference type="GO" id="GO:0030246">
    <property type="term" value="F:carbohydrate binding"/>
    <property type="evidence" value="ECO:0007669"/>
    <property type="project" value="InterPro"/>
</dbReference>
<evidence type="ECO:0000259" key="1">
    <source>
        <dbReference type="Pfam" id="PF03632"/>
    </source>
</evidence>
<name>K8W0I9_9GAMM</name>
<dbReference type="Gene3D" id="1.50.10.10">
    <property type="match status" value="1"/>
</dbReference>
<proteinExistence type="predicted"/>
<dbReference type="Pfam" id="PF03636">
    <property type="entry name" value="Glyco_hydro_65N"/>
    <property type="match status" value="1"/>
</dbReference>
<dbReference type="SUPFAM" id="SSF74650">
    <property type="entry name" value="Galactose mutarotase-like"/>
    <property type="match status" value="1"/>
</dbReference>
<dbReference type="InterPro" id="IPR005195">
    <property type="entry name" value="Glyco_hydro_65_M"/>
</dbReference>
<accession>K8W0I9</accession>
<sequence length="912" mass="104069">MNYLVINFSDTHLSAIYNNNERHYPFHLFHQSYHDWLDVIKKINSDYLDIIGGVIKALPQHNNPDYNHYAPFSVKTSDGKVINLPNLFSELVNKPFVGEVSNELASQQAILQALKEKEEHFNWSIEYAGLSSGKEEYCHESLLTVANGYIGLRGTLPEMTISHDYYPATYIAGLYNQAESQIGDHNVVNEDFVNAPNGQFIALKIGQGDYLLPHNLTTLSLNRDLDLKTGVLTAKWVVQTKDGKQLIINSLKFANMADMSYYCIQYQFTPLNFSDEITVITKLEGDTYNSGVERYRSLNSHHYDVLSLTAEKNSANLQAQTLQSKIGISLSSHIQGDFFSPQDIVCTISDSVIEQSITFAATEGHSYTLEKCVAIETSTAYPDSWNKFVPREFPSLQSQLNASQNAWQTLWEKADIVVSGDLMTQKLLRLHTYHLLSSASPFSNEKNQLDVSVTARGLHGEAYRGHIFWDELFIFPFYIMHFPETARQLLLYRYHRLDAARLAAQAEGFQGAMFPWQSGLDGTEQTQVLHLNPLSGQWDPDHSCRQRHVSLAIAYNVWLYWCNTLDNAFMKDYGLELLSEITLFWISQSQWDNQDQRYHISGVMGPDEFHEKYANSTEGGLKDNAYTNIMVAWLFNEISRLYDQNSFTDALIDLGINSEVITKVKEIKTQLAITLNQDEVIEQFSGYFDLEDLDWDGYRQKYGNIYRMDRILRKENKSADDFKVAKQADTLMLFNNFDKDAIKSLIESLGHSVSEHFAEKNLHYYLERTSHGSTLSRIVHAYLAEQIQLHDLSWKLYQEALYSDYNDVQGGTTAEGIHTGVMAATLNTTIMAYAGVDIRSDLLHITPALPKQWQALSFTLSRRNALYQINITHEQITIICDKDNSLLINNKNYQLTANNSLTINLNRNNNNV</sequence>
<evidence type="ECO:0000313" key="5">
    <source>
        <dbReference type="Proteomes" id="UP000010290"/>
    </source>
</evidence>
<gene>
    <name evidence="4" type="ORF">OO7_14183</name>
</gene>
<dbReference type="InterPro" id="IPR005196">
    <property type="entry name" value="Glyco_hydro_65_N"/>
</dbReference>
<dbReference type="Gene3D" id="2.70.98.40">
    <property type="entry name" value="Glycoside hydrolase, family 65, N-terminal domain"/>
    <property type="match status" value="1"/>
</dbReference>
<dbReference type="Pfam" id="PF03633">
    <property type="entry name" value="Glyco_hydro_65C"/>
    <property type="match status" value="1"/>
</dbReference>
<dbReference type="AlphaFoldDB" id="K8W0I9"/>
<dbReference type="GO" id="GO:0005975">
    <property type="term" value="P:carbohydrate metabolic process"/>
    <property type="evidence" value="ECO:0007669"/>
    <property type="project" value="InterPro"/>
</dbReference>
<organism evidence="4 5">
    <name type="scientific">Providencia sneebia DSM 19967</name>
    <dbReference type="NCBI Taxonomy" id="1141660"/>
    <lineage>
        <taxon>Bacteria</taxon>
        <taxon>Pseudomonadati</taxon>
        <taxon>Pseudomonadota</taxon>
        <taxon>Gammaproteobacteria</taxon>
        <taxon>Enterobacterales</taxon>
        <taxon>Morganellaceae</taxon>
        <taxon>Providencia</taxon>
    </lineage>
</organism>
<keyword evidence="4" id="KW-0378">Hydrolase</keyword>
<dbReference type="HOGENOM" id="CLU_006285_1_1_6"/>
<evidence type="ECO:0000259" key="2">
    <source>
        <dbReference type="Pfam" id="PF03633"/>
    </source>
</evidence>
<dbReference type="GO" id="GO:0016757">
    <property type="term" value="F:glycosyltransferase activity"/>
    <property type="evidence" value="ECO:0007669"/>
    <property type="project" value="UniProtKB-ARBA"/>
</dbReference>
<dbReference type="OrthoDB" id="9816160at2"/>
<evidence type="ECO:0000259" key="3">
    <source>
        <dbReference type="Pfam" id="PF03636"/>
    </source>
</evidence>
<feature type="domain" description="Glycoside hydrolase family 65 N-terminal" evidence="3">
    <location>
        <begin position="135"/>
        <end position="378"/>
    </location>
</feature>
<feature type="domain" description="Glycoside hydrolase family 65 central catalytic" evidence="1">
    <location>
        <begin position="429"/>
        <end position="826"/>
    </location>
</feature>
<dbReference type="PANTHER" id="PTHR11051:SF8">
    <property type="entry name" value="PROTEIN-GLUCOSYLGALACTOSYLHYDROXYLYSINE GLUCOSIDASE"/>
    <property type="match status" value="1"/>
</dbReference>
<dbReference type="Gene3D" id="2.60.420.10">
    <property type="entry name" value="Maltose phosphorylase, domain 3"/>
    <property type="match status" value="1"/>
</dbReference>
<reference evidence="4 5" key="1">
    <citation type="journal article" date="2012" name="BMC Genomics">
        <title>Comparative genomics of bacteria in the genus Providencia isolated from wild Drosophila melanogaster.</title>
        <authorList>
            <person name="Galac M.R."/>
            <person name="Lazzaro B.P."/>
        </authorList>
    </citation>
    <scope>NUCLEOTIDE SEQUENCE [LARGE SCALE GENOMIC DNA]</scope>
    <source>
        <strain evidence="4 5">DSM 19967</strain>
    </source>
</reference>
<dbReference type="InterPro" id="IPR008928">
    <property type="entry name" value="6-hairpin_glycosidase_sf"/>
</dbReference>
<dbReference type="RefSeq" id="WP_008916583.1">
    <property type="nucleotide sequence ID" value="NZ_CM001773.1"/>
</dbReference>
<dbReference type="PANTHER" id="PTHR11051">
    <property type="entry name" value="GLYCOSYL HYDROLASE-RELATED"/>
    <property type="match status" value="1"/>
</dbReference>
<dbReference type="PATRIC" id="fig|1141660.3.peg.2834"/>
<dbReference type="SUPFAM" id="SSF48208">
    <property type="entry name" value="Six-hairpin glycosidases"/>
    <property type="match status" value="1"/>
</dbReference>
<dbReference type="Pfam" id="PF03632">
    <property type="entry name" value="Glyco_hydro_65m"/>
    <property type="match status" value="1"/>
</dbReference>
<dbReference type="InterPro" id="IPR011013">
    <property type="entry name" value="Gal_mutarotase_sf_dom"/>
</dbReference>
<dbReference type="InterPro" id="IPR005194">
    <property type="entry name" value="Glyco_hydro_65_C"/>
</dbReference>
<dbReference type="GO" id="GO:0004553">
    <property type="term" value="F:hydrolase activity, hydrolyzing O-glycosyl compounds"/>
    <property type="evidence" value="ECO:0007669"/>
    <property type="project" value="TreeGrafter"/>
</dbReference>
<dbReference type="EMBL" id="AKKN01000012">
    <property type="protein sequence ID" value="EKT54058.1"/>
    <property type="molecule type" value="Genomic_DNA"/>
</dbReference>
<feature type="domain" description="Glycoside hydrolase family 65 C-terminal" evidence="2">
    <location>
        <begin position="838"/>
        <end position="881"/>
    </location>
</feature>
<dbReference type="InterPro" id="IPR012341">
    <property type="entry name" value="6hp_glycosidase-like_sf"/>
</dbReference>
<comment type="caution">
    <text evidence="4">The sequence shown here is derived from an EMBL/GenBank/DDBJ whole genome shotgun (WGS) entry which is preliminary data.</text>
</comment>
<keyword evidence="5" id="KW-1185">Reference proteome</keyword>
<dbReference type="InterPro" id="IPR037018">
    <property type="entry name" value="GH65_N"/>
</dbReference>
<protein>
    <submittedName>
        <fullName evidence="4">Glycosyl hydrolase</fullName>
    </submittedName>
</protein>
<dbReference type="Proteomes" id="UP000010290">
    <property type="component" value="Chromosome"/>
</dbReference>